<dbReference type="Proteomes" id="UP001301326">
    <property type="component" value="Chromosome"/>
</dbReference>
<reference evidence="4" key="1">
    <citation type="journal article" date="2023" name="Int. J. Mol. Sci.">
        <title>Metagenomics Revealed a New Genus 'Candidatus Thiocaldithrix dubininis' gen. nov., sp. nov. and a New Species 'Candidatus Thiothrix putei' sp. nov. in the Family Thiotrichaceae, Some Members of Which Have Traits of Both Na+- and H+-Motive Energetics.</title>
        <authorList>
            <person name="Ravin N.V."/>
            <person name="Muntyan M.S."/>
            <person name="Smolyakov D.D."/>
            <person name="Rudenko T.S."/>
            <person name="Beletsky A.V."/>
            <person name="Mardanov A.V."/>
            <person name="Grabovich M.Y."/>
        </authorList>
    </citation>
    <scope>NUCLEOTIDE SEQUENCE</scope>
    <source>
        <strain evidence="4">GKL-02</strain>
    </source>
</reference>
<dbReference type="PANTHER" id="PTHR34216:SF7">
    <property type="entry name" value="POLY-BETA-1,6-N-ACETYL-D-GLUCOSAMINE N-DEACETYLASE"/>
    <property type="match status" value="1"/>
</dbReference>
<gene>
    <name evidence="4" type="ORF">QJT81_09445</name>
</gene>
<dbReference type="Gene3D" id="3.20.20.370">
    <property type="entry name" value="Glycoside hydrolase/deacetylase"/>
    <property type="match status" value="1"/>
</dbReference>
<dbReference type="EC" id="3.-.-.-" evidence="4"/>
<evidence type="ECO:0000313" key="4">
    <source>
        <dbReference type="EMBL" id="WGZ96176.1"/>
    </source>
</evidence>
<keyword evidence="4" id="KW-0378">Hydrolase</keyword>
<protein>
    <submittedName>
        <fullName evidence="4">Polysaccharide deacetylase family protein</fullName>
        <ecNumber evidence="4">3.-.-.-</ecNumber>
    </submittedName>
</protein>
<keyword evidence="2" id="KW-0812">Transmembrane</keyword>
<dbReference type="GO" id="GO:0005975">
    <property type="term" value="P:carbohydrate metabolic process"/>
    <property type="evidence" value="ECO:0007669"/>
    <property type="project" value="InterPro"/>
</dbReference>
<dbReference type="CDD" id="cd10918">
    <property type="entry name" value="CE4_NodB_like_5s_6s"/>
    <property type="match status" value="1"/>
</dbReference>
<feature type="transmembrane region" description="Helical" evidence="2">
    <location>
        <begin position="6"/>
        <end position="28"/>
    </location>
</feature>
<keyword evidence="1" id="KW-0732">Signal</keyword>
<organism evidence="4">
    <name type="scientific">Candidatus Thiothrix putei</name>
    <dbReference type="NCBI Taxonomy" id="3080811"/>
    <lineage>
        <taxon>Bacteria</taxon>
        <taxon>Pseudomonadati</taxon>
        <taxon>Pseudomonadota</taxon>
        <taxon>Gammaproteobacteria</taxon>
        <taxon>Thiotrichales</taxon>
        <taxon>Thiotrichaceae</taxon>
        <taxon>Thiothrix</taxon>
    </lineage>
</organism>
<sequence length="327" mass="38264">MFYRKAIITTLFYSGVFHVFYIFNTFFFRKFPVLLFHRVTDDYDHFTEPLSIANFDAILSFLSKYYNFIEYSTFSQLTTYKKIKPFSLITFDDATKDFRDNALPILLKNRIPCIQFIPTHHAHDGTEIWPIQLFSHEKFLDPTDAHYRAKKKLNHLMLESFEHRRKYLTEVKTINQTTVPTLTWNELRNIQSTAKQVVSFGSHSDTHEILPTLPPNELCHELSKSKLAIEKELGISPNAIAYPSGQYDSKTLEIACNYYKFGFTTDQCLAKISQLSSENGRLSIPRFLMYTTNPHEVFIRINGMQQIITYLRSCHHLIKKSGKNVRD</sequence>
<keyword evidence="2" id="KW-1133">Transmembrane helix</keyword>
<name>A0AA95HLF6_9GAMM</name>
<proteinExistence type="predicted"/>
<dbReference type="SUPFAM" id="SSF88713">
    <property type="entry name" value="Glycoside hydrolase/deacetylase"/>
    <property type="match status" value="1"/>
</dbReference>
<feature type="domain" description="NodB homology" evidence="3">
    <location>
        <begin position="85"/>
        <end position="327"/>
    </location>
</feature>
<evidence type="ECO:0000256" key="2">
    <source>
        <dbReference type="SAM" id="Phobius"/>
    </source>
</evidence>
<dbReference type="PANTHER" id="PTHR34216">
    <property type="match status" value="1"/>
</dbReference>
<dbReference type="InterPro" id="IPR011330">
    <property type="entry name" value="Glyco_hydro/deAcase_b/a-brl"/>
</dbReference>
<dbReference type="InterPro" id="IPR002509">
    <property type="entry name" value="NODB_dom"/>
</dbReference>
<reference evidence="4" key="2">
    <citation type="submission" date="2023-04" db="EMBL/GenBank/DDBJ databases">
        <authorList>
            <person name="Beletskiy A.V."/>
            <person name="Mardanov A.V."/>
            <person name="Ravin N.V."/>
        </authorList>
    </citation>
    <scope>NUCLEOTIDE SEQUENCE</scope>
    <source>
        <strain evidence="4">GKL-02</strain>
    </source>
</reference>
<dbReference type="PROSITE" id="PS51677">
    <property type="entry name" value="NODB"/>
    <property type="match status" value="1"/>
</dbReference>
<dbReference type="AlphaFoldDB" id="A0AA95HLF6"/>
<dbReference type="EMBL" id="CP124756">
    <property type="protein sequence ID" value="WGZ96176.1"/>
    <property type="molecule type" value="Genomic_DNA"/>
</dbReference>
<evidence type="ECO:0000256" key="1">
    <source>
        <dbReference type="ARBA" id="ARBA00022729"/>
    </source>
</evidence>
<evidence type="ECO:0000259" key="3">
    <source>
        <dbReference type="PROSITE" id="PS51677"/>
    </source>
</evidence>
<accession>A0AA95HLF6</accession>
<keyword evidence="2" id="KW-0472">Membrane</keyword>
<dbReference type="InterPro" id="IPR051398">
    <property type="entry name" value="Polysacch_Deacetylase"/>
</dbReference>
<dbReference type="Pfam" id="PF01522">
    <property type="entry name" value="Polysacc_deac_1"/>
    <property type="match status" value="1"/>
</dbReference>
<dbReference type="KEGG" id="tput:QJT81_09445"/>
<dbReference type="GO" id="GO:0016810">
    <property type="term" value="F:hydrolase activity, acting on carbon-nitrogen (but not peptide) bonds"/>
    <property type="evidence" value="ECO:0007669"/>
    <property type="project" value="InterPro"/>
</dbReference>